<reference evidence="1 2" key="2">
    <citation type="journal article" date="2022" name="Mol. Ecol. Resour.">
        <title>The genomes of chicory, endive, great burdock and yacon provide insights into Asteraceae paleo-polyploidization history and plant inulin production.</title>
        <authorList>
            <person name="Fan W."/>
            <person name="Wang S."/>
            <person name="Wang H."/>
            <person name="Wang A."/>
            <person name="Jiang F."/>
            <person name="Liu H."/>
            <person name="Zhao H."/>
            <person name="Xu D."/>
            <person name="Zhang Y."/>
        </authorList>
    </citation>
    <scope>NUCLEOTIDE SEQUENCE [LARGE SCALE GENOMIC DNA]</scope>
    <source>
        <strain evidence="2">cv. Yunnan</strain>
        <tissue evidence="1">Leaves</tissue>
    </source>
</reference>
<proteinExistence type="predicted"/>
<comment type="caution">
    <text evidence="1">The sequence shown here is derived from an EMBL/GenBank/DDBJ whole genome shotgun (WGS) entry which is preliminary data.</text>
</comment>
<accession>A0ACB9JHY7</accession>
<keyword evidence="2" id="KW-1185">Reference proteome</keyword>
<protein>
    <submittedName>
        <fullName evidence="1">Uncharacterized protein</fullName>
    </submittedName>
</protein>
<evidence type="ECO:0000313" key="1">
    <source>
        <dbReference type="EMBL" id="KAI3820133.1"/>
    </source>
</evidence>
<reference evidence="2" key="1">
    <citation type="journal article" date="2022" name="Mol. Ecol. Resour.">
        <title>The genomes of chicory, endive, great burdock and yacon provide insights into Asteraceae palaeo-polyploidization history and plant inulin production.</title>
        <authorList>
            <person name="Fan W."/>
            <person name="Wang S."/>
            <person name="Wang H."/>
            <person name="Wang A."/>
            <person name="Jiang F."/>
            <person name="Liu H."/>
            <person name="Zhao H."/>
            <person name="Xu D."/>
            <person name="Zhang Y."/>
        </authorList>
    </citation>
    <scope>NUCLEOTIDE SEQUENCE [LARGE SCALE GENOMIC DNA]</scope>
    <source>
        <strain evidence="2">cv. Yunnan</strain>
    </source>
</reference>
<sequence length="91" mass="9895">MEMVRRRGSSADLAAYTLNLVGTPKWTFMDRPSSSRLPRIPRSGSGGSLVIPVLKGDALVWHKRCSAYIEPAKKGGLAVLWSGKENGIALR</sequence>
<organism evidence="1 2">
    <name type="scientific">Smallanthus sonchifolius</name>
    <dbReference type="NCBI Taxonomy" id="185202"/>
    <lineage>
        <taxon>Eukaryota</taxon>
        <taxon>Viridiplantae</taxon>
        <taxon>Streptophyta</taxon>
        <taxon>Embryophyta</taxon>
        <taxon>Tracheophyta</taxon>
        <taxon>Spermatophyta</taxon>
        <taxon>Magnoliopsida</taxon>
        <taxon>eudicotyledons</taxon>
        <taxon>Gunneridae</taxon>
        <taxon>Pentapetalae</taxon>
        <taxon>asterids</taxon>
        <taxon>campanulids</taxon>
        <taxon>Asterales</taxon>
        <taxon>Asteraceae</taxon>
        <taxon>Asteroideae</taxon>
        <taxon>Heliantheae alliance</taxon>
        <taxon>Millerieae</taxon>
        <taxon>Smallanthus</taxon>
    </lineage>
</organism>
<dbReference type="Proteomes" id="UP001056120">
    <property type="component" value="Linkage Group LG04"/>
</dbReference>
<dbReference type="EMBL" id="CM042021">
    <property type="protein sequence ID" value="KAI3820133.1"/>
    <property type="molecule type" value="Genomic_DNA"/>
</dbReference>
<evidence type="ECO:0000313" key="2">
    <source>
        <dbReference type="Proteomes" id="UP001056120"/>
    </source>
</evidence>
<name>A0ACB9JHY7_9ASTR</name>
<gene>
    <name evidence="1" type="ORF">L1987_13991</name>
</gene>